<reference evidence="1 2" key="1">
    <citation type="submission" date="2017-06" db="EMBL/GenBank/DDBJ databases">
        <authorList>
            <person name="Kim H.J."/>
            <person name="Triplett B.A."/>
        </authorList>
    </citation>
    <scope>NUCLEOTIDE SEQUENCE [LARGE SCALE GENOMIC DNA]</scope>
    <source>
        <strain evidence="1 2">SCA</strain>
    </source>
</reference>
<protein>
    <recommendedName>
        <fullName evidence="3">Flagellar operon protein TIGR03826</fullName>
    </recommendedName>
</protein>
<dbReference type="Proteomes" id="UP000198304">
    <property type="component" value="Unassembled WGS sequence"/>
</dbReference>
<name>A0A238ZSF1_9FIRM</name>
<evidence type="ECO:0000313" key="2">
    <source>
        <dbReference type="Proteomes" id="UP000198304"/>
    </source>
</evidence>
<gene>
    <name evidence="1" type="ORF">SAMN05446037_100186</name>
</gene>
<sequence>MMKSQTPKAIRTCRRCKAFIHENSLHEYCLDCIKKIDEVFDKIREYLREYPGATAYEMEQRLGISAHVINNFVRDGRLIEIPNEYLNIECLRCGCLLLSAHHKYCPICEIAIQKEIELAKQSLAIFEKNDDVIGKMRFKDYKKK</sequence>
<dbReference type="OrthoDB" id="1739831at2"/>
<proteinExistence type="predicted"/>
<dbReference type="RefSeq" id="WP_089280885.1">
    <property type="nucleotide sequence ID" value="NZ_FZOJ01000001.1"/>
</dbReference>
<accession>A0A238ZSF1</accession>
<dbReference type="AlphaFoldDB" id="A0A238ZSF1"/>
<dbReference type="EMBL" id="FZOJ01000001">
    <property type="protein sequence ID" value="SNR86347.1"/>
    <property type="molecule type" value="Genomic_DNA"/>
</dbReference>
<evidence type="ECO:0000313" key="1">
    <source>
        <dbReference type="EMBL" id="SNR86347.1"/>
    </source>
</evidence>
<organism evidence="1 2">
    <name type="scientific">Anaerovirgula multivorans</name>
    <dbReference type="NCBI Taxonomy" id="312168"/>
    <lineage>
        <taxon>Bacteria</taxon>
        <taxon>Bacillati</taxon>
        <taxon>Bacillota</taxon>
        <taxon>Clostridia</taxon>
        <taxon>Peptostreptococcales</taxon>
        <taxon>Natronincolaceae</taxon>
        <taxon>Anaerovirgula</taxon>
    </lineage>
</organism>
<keyword evidence="2" id="KW-1185">Reference proteome</keyword>
<evidence type="ECO:0008006" key="3">
    <source>
        <dbReference type="Google" id="ProtNLM"/>
    </source>
</evidence>